<evidence type="ECO:0000313" key="4">
    <source>
        <dbReference type="EMBL" id="PKB31853.1"/>
    </source>
</evidence>
<dbReference type="GeneID" id="98052643"/>
<feature type="transmembrane region" description="Helical" evidence="2">
    <location>
        <begin position="167"/>
        <end position="187"/>
    </location>
</feature>
<keyword evidence="6" id="KW-1185">Reference proteome</keyword>
<dbReference type="InterPro" id="IPR030802">
    <property type="entry name" value="Permease_MalE"/>
</dbReference>
<dbReference type="AlphaFoldDB" id="A0A852W0B4"/>
<comment type="caution">
    <text evidence="3">The sequence shown here is derived from an EMBL/GenBank/DDBJ whole genome shotgun (WGS) entry which is preliminary data.</text>
</comment>
<feature type="transmembrane region" description="Helical" evidence="2">
    <location>
        <begin position="128"/>
        <end position="146"/>
    </location>
</feature>
<dbReference type="Pfam" id="PF02405">
    <property type="entry name" value="MlaE"/>
    <property type="match status" value="1"/>
</dbReference>
<accession>A0AA44ZQC2</accession>
<feature type="transmembrane region" description="Helical" evidence="2">
    <location>
        <begin position="73"/>
        <end position="91"/>
    </location>
</feature>
<evidence type="ECO:0000313" key="3">
    <source>
        <dbReference type="EMBL" id="NYG02608.1"/>
    </source>
</evidence>
<sequence>MTQLDDRGSGRGPEEPELRAPEKQGVDVSFSSITGKLKTGLNEAGDIGRFTADVVRDFPDMFRRYVPEVFRQAGILIFSSALIIWFMMFIMGGQCGLEASYTLKQIGAPLYSAVFDAYCGLRELSPYMWGWILAAKVGCGYVAEIGSMRISDEIDAMEVMGIKSKSFLVGTRIAATVIAVPFMYFVGLAILYLAMYLVTVVNLGGVSPGGFLYLFWLYQSPYDMIAALTKVMVESIVIVGVGLYYGYNATGGPVGVGRATAKSMIINLVLISAIGAIGTLAFWGLDTNSPIAN</sequence>
<dbReference type="GO" id="GO:0005548">
    <property type="term" value="F:phospholipid transporter activity"/>
    <property type="evidence" value="ECO:0007669"/>
    <property type="project" value="TreeGrafter"/>
</dbReference>
<dbReference type="EMBL" id="JACCCZ010000001">
    <property type="protein sequence ID" value="NYG02608.1"/>
    <property type="molecule type" value="Genomic_DNA"/>
</dbReference>
<accession>A0A852W0B4</accession>
<name>A0A852W0B4_PSEA5</name>
<feature type="transmembrane region" description="Helical" evidence="2">
    <location>
        <begin position="265"/>
        <end position="285"/>
    </location>
</feature>
<feature type="transmembrane region" description="Helical" evidence="2">
    <location>
        <begin position="193"/>
        <end position="218"/>
    </location>
</feature>
<gene>
    <name evidence="4" type="ORF">ATL51_3554</name>
    <name evidence="3" type="ORF">HDA37_002893</name>
</gene>
<keyword evidence="2" id="KW-1133">Transmembrane helix</keyword>
<dbReference type="EMBL" id="PHUJ01000003">
    <property type="protein sequence ID" value="PKB31853.1"/>
    <property type="molecule type" value="Genomic_DNA"/>
</dbReference>
<feature type="region of interest" description="Disordered" evidence="1">
    <location>
        <begin position="1"/>
        <end position="24"/>
    </location>
</feature>
<dbReference type="PANTHER" id="PTHR30188">
    <property type="entry name" value="ABC TRANSPORTER PERMEASE PROTEIN-RELATED"/>
    <property type="match status" value="1"/>
</dbReference>
<dbReference type="GO" id="GO:0043190">
    <property type="term" value="C:ATP-binding cassette (ABC) transporter complex"/>
    <property type="evidence" value="ECO:0007669"/>
    <property type="project" value="InterPro"/>
</dbReference>
<evidence type="ECO:0000256" key="2">
    <source>
        <dbReference type="SAM" id="Phobius"/>
    </source>
</evidence>
<feature type="transmembrane region" description="Helical" evidence="2">
    <location>
        <begin position="225"/>
        <end position="245"/>
    </location>
</feature>
<organism evidence="3 6">
    <name type="scientific">Pseudonocardia alni</name>
    <name type="common">Amycolata alni</name>
    <dbReference type="NCBI Taxonomy" id="33907"/>
    <lineage>
        <taxon>Bacteria</taxon>
        <taxon>Bacillati</taxon>
        <taxon>Actinomycetota</taxon>
        <taxon>Actinomycetes</taxon>
        <taxon>Pseudonocardiales</taxon>
        <taxon>Pseudonocardiaceae</taxon>
        <taxon>Pseudonocardia</taxon>
    </lineage>
</organism>
<protein>
    <submittedName>
        <fullName evidence="3">Phospholipid/cholesterol/gamma-HCH transport system permease protein</fullName>
    </submittedName>
</protein>
<dbReference type="PANTHER" id="PTHR30188:SF13">
    <property type="entry name" value="CONSERVED HYPOTHETICAL INTEGRAL MEMBRANE PROTEIN YRBE3B"/>
    <property type="match status" value="1"/>
</dbReference>
<keyword evidence="2" id="KW-0472">Membrane</keyword>
<keyword evidence="2" id="KW-0812">Transmembrane</keyword>
<dbReference type="Proteomes" id="UP000232453">
    <property type="component" value="Unassembled WGS sequence"/>
</dbReference>
<reference evidence="3 6" key="1">
    <citation type="submission" date="2020-07" db="EMBL/GenBank/DDBJ databases">
        <title>Sequencing the genomes of 1000 actinobacteria strains.</title>
        <authorList>
            <person name="Klenk H.-P."/>
        </authorList>
    </citation>
    <scope>NUCLEOTIDE SEQUENCE [LARGE SCALE GENOMIC DNA]</scope>
    <source>
        <strain evidence="4 5">DSM 44104</strain>
        <strain evidence="3 6">DSM 44749</strain>
    </source>
</reference>
<dbReference type="Proteomes" id="UP000549695">
    <property type="component" value="Unassembled WGS sequence"/>
</dbReference>
<evidence type="ECO:0000313" key="6">
    <source>
        <dbReference type="Proteomes" id="UP000549695"/>
    </source>
</evidence>
<evidence type="ECO:0000256" key="1">
    <source>
        <dbReference type="SAM" id="MobiDB-lite"/>
    </source>
</evidence>
<proteinExistence type="predicted"/>
<dbReference type="RefSeq" id="WP_062399364.1">
    <property type="nucleotide sequence ID" value="NZ_BAAAJZ010000003.1"/>
</dbReference>
<evidence type="ECO:0000313" key="5">
    <source>
        <dbReference type="Proteomes" id="UP000232453"/>
    </source>
</evidence>